<dbReference type="PANTHER" id="PTHR30483:SF37">
    <property type="entry name" value="ABC TRANSPORTER SUBSTRATE-BINDING PROTEIN"/>
    <property type="match status" value="1"/>
</dbReference>
<evidence type="ECO:0000256" key="2">
    <source>
        <dbReference type="ARBA" id="ARBA00022448"/>
    </source>
</evidence>
<evidence type="ECO:0000313" key="7">
    <source>
        <dbReference type="EMBL" id="GII92820.1"/>
    </source>
</evidence>
<feature type="domain" description="Leucine-binding protein" evidence="6">
    <location>
        <begin position="155"/>
        <end position="501"/>
    </location>
</feature>
<evidence type="ECO:0000256" key="5">
    <source>
        <dbReference type="SAM" id="MobiDB-lite"/>
    </source>
</evidence>
<dbReference type="GO" id="GO:0006865">
    <property type="term" value="P:amino acid transport"/>
    <property type="evidence" value="ECO:0007669"/>
    <property type="project" value="UniProtKB-KW"/>
</dbReference>
<dbReference type="InterPro" id="IPR028081">
    <property type="entry name" value="Leu-bd"/>
</dbReference>
<keyword evidence="8" id="KW-1185">Reference proteome</keyword>
<proteinExistence type="inferred from homology"/>
<keyword evidence="3" id="KW-0732">Signal</keyword>
<dbReference type="PRINTS" id="PR00337">
    <property type="entry name" value="LEUILEVALBP"/>
</dbReference>
<dbReference type="SUPFAM" id="SSF53822">
    <property type="entry name" value="Periplasmic binding protein-like I"/>
    <property type="match status" value="1"/>
</dbReference>
<dbReference type="InterPro" id="IPR051010">
    <property type="entry name" value="BCAA_transport"/>
</dbReference>
<name>A0A919V5B3_9ACTN</name>
<keyword evidence="2" id="KW-0813">Transport</keyword>
<dbReference type="CDD" id="cd06338">
    <property type="entry name" value="PBP1_ABC_ligand_binding-like"/>
    <property type="match status" value="1"/>
</dbReference>
<evidence type="ECO:0000313" key="8">
    <source>
        <dbReference type="Proteomes" id="UP000606172"/>
    </source>
</evidence>
<evidence type="ECO:0000256" key="3">
    <source>
        <dbReference type="ARBA" id="ARBA00022729"/>
    </source>
</evidence>
<feature type="region of interest" description="Disordered" evidence="5">
    <location>
        <begin position="1"/>
        <end position="78"/>
    </location>
</feature>
<dbReference type="InterPro" id="IPR000709">
    <property type="entry name" value="Leu_Ile_Val-bd"/>
</dbReference>
<dbReference type="InterPro" id="IPR028082">
    <property type="entry name" value="Peripla_BP_I"/>
</dbReference>
<dbReference type="PANTHER" id="PTHR30483">
    <property type="entry name" value="LEUCINE-SPECIFIC-BINDING PROTEIN"/>
    <property type="match status" value="1"/>
</dbReference>
<gene>
    <name evidence="7" type="ORF">Ssi02_30510</name>
</gene>
<dbReference type="Pfam" id="PF13458">
    <property type="entry name" value="Peripla_BP_6"/>
    <property type="match status" value="1"/>
</dbReference>
<dbReference type="EMBL" id="BOOW01000018">
    <property type="protein sequence ID" value="GII92820.1"/>
    <property type="molecule type" value="Genomic_DNA"/>
</dbReference>
<sequence>MAKPVVHWTDRPPRPAGPRTLATETTAGHSSGPRPTSVKAPEYARGPRTGSTPVPSVRKLPDAPGEPIGPQVPDCPASAHRYPARARIHSLIRGPATGDPHVPRVFLDSPRRGGQVTQLRKYRHSRLRLCSAAAAALLLTAACGQGASSGGGDGPIKIGSSLPLTGEFSEAGQATQKGYQTWVALTNQNGGLLGRQVEIIVKDDATNQNTVVTDYNALIAQDKVDLLLGTQSSLLNLPASAIAERNRMLYVEPAGGAPELFERGFTYLFFSQQATTDYQGAVWAKWVASLPADKRPRKVAYPSVDDPFSKSVADGVEKILTAAGIQTAYKEVYPLGTKNLDSIVNAVAASGADAVVHGSVFEDGVTFVRAMERANFKPKLIYQSQAPAFGKQYLDGVGQKATEGMFYSTSWNEVAETPGNAAFVAKYRELFKEEPTEDAADGFAAAEVVAAAVKGVGGIEDQKALADWLHANKVDTILGTLSWDKAGRPTGEYLVGQWQNGKAEIVLPPEVATSKRLVRYGGGDL</sequence>
<dbReference type="Proteomes" id="UP000606172">
    <property type="component" value="Unassembled WGS sequence"/>
</dbReference>
<accession>A0A919V5B3</accession>
<organism evidence="7 8">
    <name type="scientific">Sinosporangium siamense</name>
    <dbReference type="NCBI Taxonomy" id="1367973"/>
    <lineage>
        <taxon>Bacteria</taxon>
        <taxon>Bacillati</taxon>
        <taxon>Actinomycetota</taxon>
        <taxon>Actinomycetes</taxon>
        <taxon>Streptosporangiales</taxon>
        <taxon>Streptosporangiaceae</taxon>
        <taxon>Sinosporangium</taxon>
    </lineage>
</organism>
<comment type="similarity">
    <text evidence="1">Belongs to the leucine-binding protein family.</text>
</comment>
<keyword evidence="4" id="KW-0029">Amino-acid transport</keyword>
<evidence type="ECO:0000256" key="1">
    <source>
        <dbReference type="ARBA" id="ARBA00010062"/>
    </source>
</evidence>
<dbReference type="Gene3D" id="3.40.50.2300">
    <property type="match status" value="2"/>
</dbReference>
<protein>
    <recommendedName>
        <fullName evidence="6">Leucine-binding protein domain-containing protein</fullName>
    </recommendedName>
</protein>
<evidence type="ECO:0000256" key="4">
    <source>
        <dbReference type="ARBA" id="ARBA00022970"/>
    </source>
</evidence>
<comment type="caution">
    <text evidence="7">The sequence shown here is derived from an EMBL/GenBank/DDBJ whole genome shotgun (WGS) entry which is preliminary data.</text>
</comment>
<dbReference type="AlphaFoldDB" id="A0A919V5B3"/>
<evidence type="ECO:0000259" key="6">
    <source>
        <dbReference type="Pfam" id="PF13458"/>
    </source>
</evidence>
<reference evidence="7" key="1">
    <citation type="submission" date="2021-01" db="EMBL/GenBank/DDBJ databases">
        <title>Whole genome shotgun sequence of Sinosporangium siamense NBRC 109515.</title>
        <authorList>
            <person name="Komaki H."/>
            <person name="Tamura T."/>
        </authorList>
    </citation>
    <scope>NUCLEOTIDE SEQUENCE</scope>
    <source>
        <strain evidence="7">NBRC 109515</strain>
    </source>
</reference>